<protein>
    <submittedName>
        <fullName evidence="5">SH3-domain-containing protein</fullName>
    </submittedName>
</protein>
<sequence length="291" mass="31482">MSGPLINRSLTTIRTELEFLHDSEVITQGLYNKLLESLPPKYQKDMAPWGVEKLDGSFAAPSAAPPSGPPPSSTDKLAEDFAKSSITNNVPAPSQPPRSFSAKPLGYCKALYDYSGAEADDIPLTKGDRIAVVEHLSEDWWKGYKKGGSPEKPGVFPSNYVSVISEQEFNVGTTSRAPVVPPQEEKSSYAPPQLYSPSPSYHQPPPQYGQPQQQIQPQPSYGGYAQFPPPSTGYYSPQPQQQTYAQPQAAVVEQQQPEQPSHLKKFGSKLGNAAIFGAGATIGGDIVNSIF</sequence>
<dbReference type="Pfam" id="PF00018">
    <property type="entry name" value="SH3_1"/>
    <property type="match status" value="1"/>
</dbReference>
<evidence type="ECO:0000313" key="6">
    <source>
        <dbReference type="Proteomes" id="UP000094285"/>
    </source>
</evidence>
<dbReference type="PANTHER" id="PTHR45929:SF7">
    <property type="entry name" value="LAS SEVENTEEN-BINDING PROTEIN 1"/>
    <property type="match status" value="1"/>
</dbReference>
<dbReference type="EMBL" id="KV453916">
    <property type="protein sequence ID" value="ODV77082.1"/>
    <property type="molecule type" value="Genomic_DNA"/>
</dbReference>
<dbReference type="InterPro" id="IPR001452">
    <property type="entry name" value="SH3_domain"/>
</dbReference>
<dbReference type="PRINTS" id="PR00452">
    <property type="entry name" value="SH3DOMAIN"/>
</dbReference>
<dbReference type="RefSeq" id="XP_020062204.1">
    <property type="nucleotide sequence ID" value="XM_020208116.1"/>
</dbReference>
<proteinExistence type="predicted"/>
<evidence type="ECO:0000256" key="2">
    <source>
        <dbReference type="PROSITE-ProRule" id="PRU00192"/>
    </source>
</evidence>
<feature type="compositionally biased region" description="Low complexity" evidence="3">
    <location>
        <begin position="209"/>
        <end position="224"/>
    </location>
</feature>
<keyword evidence="6" id="KW-1185">Reference proteome</keyword>
<feature type="compositionally biased region" description="Low complexity" evidence="3">
    <location>
        <begin position="232"/>
        <end position="260"/>
    </location>
</feature>
<dbReference type="STRING" id="984487.A0A1E4SCF2"/>
<keyword evidence="1 2" id="KW-0728">SH3 domain</keyword>
<dbReference type="AlphaFoldDB" id="A0A1E4SCF2"/>
<organism evidence="5 6">
    <name type="scientific">Suhomyces tanzawaensis NRRL Y-17324</name>
    <dbReference type="NCBI Taxonomy" id="984487"/>
    <lineage>
        <taxon>Eukaryota</taxon>
        <taxon>Fungi</taxon>
        <taxon>Dikarya</taxon>
        <taxon>Ascomycota</taxon>
        <taxon>Saccharomycotina</taxon>
        <taxon>Pichiomycetes</taxon>
        <taxon>Debaryomycetaceae</taxon>
        <taxon>Suhomyces</taxon>
    </lineage>
</organism>
<dbReference type="SUPFAM" id="SSF50044">
    <property type="entry name" value="SH3-domain"/>
    <property type="match status" value="1"/>
</dbReference>
<feature type="compositionally biased region" description="Low complexity" evidence="3">
    <location>
        <begin position="188"/>
        <end position="201"/>
    </location>
</feature>
<feature type="domain" description="SH3" evidence="4">
    <location>
        <begin position="103"/>
        <end position="166"/>
    </location>
</feature>
<reference evidence="6" key="1">
    <citation type="submission" date="2016-05" db="EMBL/GenBank/DDBJ databases">
        <title>Comparative genomics of biotechnologically important yeasts.</title>
        <authorList>
            <consortium name="DOE Joint Genome Institute"/>
            <person name="Riley R."/>
            <person name="Haridas S."/>
            <person name="Wolfe K.H."/>
            <person name="Lopes M.R."/>
            <person name="Hittinger C.T."/>
            <person name="Goker M."/>
            <person name="Salamov A."/>
            <person name="Wisecaver J."/>
            <person name="Long T.M."/>
            <person name="Aerts A.L."/>
            <person name="Barry K."/>
            <person name="Choi C."/>
            <person name="Clum A."/>
            <person name="Coughlan A.Y."/>
            <person name="Deshpande S."/>
            <person name="Douglass A.P."/>
            <person name="Hanson S.J."/>
            <person name="Klenk H.-P."/>
            <person name="Labutti K."/>
            <person name="Lapidus A."/>
            <person name="Lindquist E."/>
            <person name="Lipzen A."/>
            <person name="Meier-Kolthoff J.P."/>
            <person name="Ohm R.A."/>
            <person name="Otillar R.P."/>
            <person name="Pangilinan J."/>
            <person name="Peng Y."/>
            <person name="Rokas A."/>
            <person name="Rosa C.A."/>
            <person name="Scheuner C."/>
            <person name="Sibirny A.A."/>
            <person name="Slot J.C."/>
            <person name="Stielow J.B."/>
            <person name="Sun H."/>
            <person name="Kurtzman C.P."/>
            <person name="Blackwell M."/>
            <person name="Grigoriev I.V."/>
            <person name="Jeffries T.W."/>
        </authorList>
    </citation>
    <scope>NUCLEOTIDE SEQUENCE [LARGE SCALE GENOMIC DNA]</scope>
    <source>
        <strain evidence="6">NRRL Y-17324</strain>
    </source>
</reference>
<dbReference type="OrthoDB" id="6250593at2759"/>
<evidence type="ECO:0000259" key="4">
    <source>
        <dbReference type="PROSITE" id="PS50002"/>
    </source>
</evidence>
<dbReference type="GeneID" id="30982253"/>
<feature type="compositionally biased region" description="Pro residues" evidence="3">
    <location>
        <begin position="63"/>
        <end position="72"/>
    </location>
</feature>
<dbReference type="InterPro" id="IPR036028">
    <property type="entry name" value="SH3-like_dom_sf"/>
</dbReference>
<dbReference type="SMART" id="SM00326">
    <property type="entry name" value="SH3"/>
    <property type="match status" value="1"/>
</dbReference>
<evidence type="ECO:0000256" key="3">
    <source>
        <dbReference type="SAM" id="MobiDB-lite"/>
    </source>
</evidence>
<accession>A0A1E4SCF2</accession>
<feature type="region of interest" description="Disordered" evidence="3">
    <location>
        <begin position="171"/>
        <end position="265"/>
    </location>
</feature>
<dbReference type="PANTHER" id="PTHR45929">
    <property type="entry name" value="JAK PATHWAY SIGNAL TRANSDUCTION ADAPTOR MOLECULE"/>
    <property type="match status" value="1"/>
</dbReference>
<gene>
    <name evidence="5" type="ORF">CANTADRAFT_27469</name>
</gene>
<dbReference type="CDD" id="cd00174">
    <property type="entry name" value="SH3"/>
    <property type="match status" value="1"/>
</dbReference>
<evidence type="ECO:0000313" key="5">
    <source>
        <dbReference type="EMBL" id="ODV77082.1"/>
    </source>
</evidence>
<feature type="region of interest" description="Disordered" evidence="3">
    <location>
        <begin position="57"/>
        <end position="99"/>
    </location>
</feature>
<name>A0A1E4SCF2_9ASCO</name>
<dbReference type="InterPro" id="IPR050670">
    <property type="entry name" value="STAM"/>
</dbReference>
<dbReference type="Proteomes" id="UP000094285">
    <property type="component" value="Unassembled WGS sequence"/>
</dbReference>
<dbReference type="Gene3D" id="2.30.30.40">
    <property type="entry name" value="SH3 Domains"/>
    <property type="match status" value="1"/>
</dbReference>
<dbReference type="PROSITE" id="PS50002">
    <property type="entry name" value="SH3"/>
    <property type="match status" value="1"/>
</dbReference>
<evidence type="ECO:0000256" key="1">
    <source>
        <dbReference type="ARBA" id="ARBA00022443"/>
    </source>
</evidence>